<reference evidence="1 2" key="1">
    <citation type="submission" date="2016-10" db="EMBL/GenBank/DDBJ databases">
        <authorList>
            <person name="Varghese N."/>
            <person name="Submissions S."/>
        </authorList>
    </citation>
    <scope>NUCLEOTIDE SEQUENCE [LARGE SCALE GENOMIC DNA]</scope>
    <source>
        <strain evidence="1 2">DSM 5563</strain>
    </source>
</reference>
<dbReference type="AlphaFoldDB" id="A0AAJ4WD69"/>
<dbReference type="EMBL" id="FOLW01000014">
    <property type="protein sequence ID" value="SFD34889.1"/>
    <property type="molecule type" value="Genomic_DNA"/>
</dbReference>
<dbReference type="Proteomes" id="UP000226420">
    <property type="component" value="Unassembled WGS sequence"/>
</dbReference>
<proteinExistence type="predicted"/>
<organism evidence="1 2">
    <name type="scientific">Pragia fontium DSM 5563 = ATCC 49100</name>
    <dbReference type="NCBI Taxonomy" id="1122977"/>
    <lineage>
        <taxon>Bacteria</taxon>
        <taxon>Pseudomonadati</taxon>
        <taxon>Pseudomonadota</taxon>
        <taxon>Gammaproteobacteria</taxon>
        <taxon>Enterobacterales</taxon>
        <taxon>Budviciaceae</taxon>
        <taxon>Pragia</taxon>
    </lineage>
</organism>
<accession>A0AAJ4WD69</accession>
<sequence>MWQGANIFTPSSQGVKLITFLAISDRLFLLFDEQPECGSFNQRRN</sequence>
<protein>
    <submittedName>
        <fullName evidence="1">Uncharacterized protein</fullName>
    </submittedName>
</protein>
<name>A0AAJ4WD69_9GAMM</name>
<gene>
    <name evidence="1" type="ORF">SAMN02745723_11446</name>
</gene>
<comment type="caution">
    <text evidence="1">The sequence shown here is derived from an EMBL/GenBank/DDBJ whole genome shotgun (WGS) entry which is preliminary data.</text>
</comment>
<evidence type="ECO:0000313" key="2">
    <source>
        <dbReference type="Proteomes" id="UP000226420"/>
    </source>
</evidence>
<evidence type="ECO:0000313" key="1">
    <source>
        <dbReference type="EMBL" id="SFD34889.1"/>
    </source>
</evidence>